<dbReference type="EC" id="1.2.1.8" evidence="4"/>
<dbReference type="Proteomes" id="UP000004699">
    <property type="component" value="Unassembled WGS sequence"/>
</dbReference>
<gene>
    <name evidence="4" type="ORF">NOR51B_2253</name>
</gene>
<dbReference type="SUPFAM" id="SSF53720">
    <property type="entry name" value="ALDH-like"/>
    <property type="match status" value="1"/>
</dbReference>
<evidence type="ECO:0000313" key="4">
    <source>
        <dbReference type="EMBL" id="EED36303.1"/>
    </source>
</evidence>
<evidence type="ECO:0000256" key="2">
    <source>
        <dbReference type="ARBA" id="ARBA00023002"/>
    </source>
</evidence>
<keyword evidence="2 4" id="KW-0560">Oxidoreductase</keyword>
<dbReference type="FunFam" id="3.40.309.10:FF:000009">
    <property type="entry name" value="Aldehyde dehydrogenase A"/>
    <property type="match status" value="1"/>
</dbReference>
<dbReference type="Gene3D" id="3.40.309.10">
    <property type="entry name" value="Aldehyde Dehydrogenase, Chain A, domain 2"/>
    <property type="match status" value="1"/>
</dbReference>
<evidence type="ECO:0000256" key="1">
    <source>
        <dbReference type="ARBA" id="ARBA00009986"/>
    </source>
</evidence>
<dbReference type="Gene3D" id="3.40.605.10">
    <property type="entry name" value="Aldehyde Dehydrogenase, Chain A, domain 1"/>
    <property type="match status" value="1"/>
</dbReference>
<proteinExistence type="inferred from homology"/>
<feature type="domain" description="Aldehyde dehydrogenase" evidence="3">
    <location>
        <begin position="39"/>
        <end position="492"/>
    </location>
</feature>
<sequence length="512" mass="55593">MSSFLPDALSFFRGTAMTTSNEFERLSGKLFIDGQTIDGASPDEIEVASPVTEERLCGLAGATADEVERCINIANERQRVWAAESSLDRTKVLHKIASAFEENVPHLGEMMTREMGKPIKEACDEVGWTVTAFRYFAEIARHEYGRVHGPVVANHLNYSYREPLGVAVIILPYNYPAVLMAWSMAAALATGNTVIVKPSEYASITTLRMAEVVEAVAPGLVQVVTGSVPTVQALVKSPNTHIVSFTGSVNGARAINEMCASQFKRCLLEASGSDPFIVMPSCDMEFAVRAATFASFMNCGQICTSTERMYVHESIYTEFVERLAVGASGLRIGDGMEQTTDVGPMANRREVERVAEVVKTAVSEGAELVAGGARPDGFERGWFYRPTVLANASHQMSIMRNEIFGPAVAVTKVSSLDEAIRLANDSPLALGSNVYSQDLAEVHESIRRLESGMVWVNAPLFDNDAGPFGGNKSTGGGRVLGIDGLHSFTKNKLAWIDPDPKSGPIPDWWFPY</sequence>
<dbReference type="InterPro" id="IPR016162">
    <property type="entry name" value="Ald_DH_N"/>
</dbReference>
<dbReference type="AlphaFoldDB" id="B8KY60"/>
<dbReference type="PANTHER" id="PTHR11699">
    <property type="entry name" value="ALDEHYDE DEHYDROGENASE-RELATED"/>
    <property type="match status" value="1"/>
</dbReference>
<dbReference type="InterPro" id="IPR015590">
    <property type="entry name" value="Aldehyde_DH_dom"/>
</dbReference>
<dbReference type="InterPro" id="IPR016161">
    <property type="entry name" value="Ald_DH/histidinol_DH"/>
</dbReference>
<dbReference type="EMBL" id="DS999411">
    <property type="protein sequence ID" value="EED36303.1"/>
    <property type="molecule type" value="Genomic_DNA"/>
</dbReference>
<protein>
    <submittedName>
        <fullName evidence="4">Betaine aldehyde dehydrogenase</fullName>
        <ecNumber evidence="4">1.2.1.8</ecNumber>
    </submittedName>
</protein>
<dbReference type="HOGENOM" id="CLU_005391_1_0_6"/>
<name>B8KY60_9GAMM</name>
<keyword evidence="5" id="KW-1185">Reference proteome</keyword>
<organism evidence="4 5">
    <name type="scientific">Luminiphilus syltensis NOR5-1B</name>
    <dbReference type="NCBI Taxonomy" id="565045"/>
    <lineage>
        <taxon>Bacteria</taxon>
        <taxon>Pseudomonadati</taxon>
        <taxon>Pseudomonadota</taxon>
        <taxon>Gammaproteobacteria</taxon>
        <taxon>Cellvibrionales</taxon>
        <taxon>Halieaceae</taxon>
        <taxon>Luminiphilus</taxon>
    </lineage>
</organism>
<dbReference type="CDD" id="cd07078">
    <property type="entry name" value="ALDH"/>
    <property type="match status" value="1"/>
</dbReference>
<evidence type="ECO:0000259" key="3">
    <source>
        <dbReference type="Pfam" id="PF00171"/>
    </source>
</evidence>
<accession>B8KY60</accession>
<dbReference type="GO" id="GO:0008802">
    <property type="term" value="F:betaine-aldehyde dehydrogenase (NAD+) activity"/>
    <property type="evidence" value="ECO:0007669"/>
    <property type="project" value="UniProtKB-EC"/>
</dbReference>
<comment type="similarity">
    <text evidence="1">Belongs to the aldehyde dehydrogenase family.</text>
</comment>
<dbReference type="InterPro" id="IPR016163">
    <property type="entry name" value="Ald_DH_C"/>
</dbReference>
<dbReference type="eggNOG" id="COG1012">
    <property type="taxonomic scope" value="Bacteria"/>
</dbReference>
<reference evidence="5" key="1">
    <citation type="journal article" date="2013" name="BMC Microbiol.">
        <title>Taxonomy and evolution of bacteriochlorophyll a-containing members of the OM60/NOR5 clade of marine gammaproteobacteria: description of Luminiphilus syltensis gen. nov., sp. nov., reclassification of Haliea rubra as Pseudohaliea rubra gen. nov., comb. nov., and emendation of Chromatocurvus halotolerans.</title>
        <authorList>
            <person name="Spring S."/>
            <person name="Riedel T."/>
            <person name="Sproer C."/>
            <person name="Yan S."/>
            <person name="Harder J."/>
            <person name="Fuchs B.M."/>
        </authorList>
    </citation>
    <scope>NUCLEOTIDE SEQUENCE [LARGE SCALE GENOMIC DNA]</scope>
    <source>
        <strain evidence="5">NOR51-B</strain>
    </source>
</reference>
<dbReference type="Pfam" id="PF00171">
    <property type="entry name" value="Aldedh"/>
    <property type="match status" value="1"/>
</dbReference>
<dbReference type="STRING" id="565045.NOR51B_2253"/>
<evidence type="ECO:0000313" key="5">
    <source>
        <dbReference type="Proteomes" id="UP000004699"/>
    </source>
</evidence>